<dbReference type="Gene3D" id="1.10.730.10">
    <property type="entry name" value="Isoleucyl-tRNA Synthetase, Domain 1"/>
    <property type="match status" value="1"/>
</dbReference>
<comment type="catalytic activity">
    <reaction evidence="9">
        <text>tRNA(Val) + L-valine + ATP = L-valyl-tRNA(Val) + AMP + diphosphate</text>
        <dbReference type="Rhea" id="RHEA:10704"/>
        <dbReference type="Rhea" id="RHEA-COMP:9672"/>
        <dbReference type="Rhea" id="RHEA-COMP:9708"/>
        <dbReference type="ChEBI" id="CHEBI:30616"/>
        <dbReference type="ChEBI" id="CHEBI:33019"/>
        <dbReference type="ChEBI" id="CHEBI:57762"/>
        <dbReference type="ChEBI" id="CHEBI:78442"/>
        <dbReference type="ChEBI" id="CHEBI:78537"/>
        <dbReference type="ChEBI" id="CHEBI:456215"/>
        <dbReference type="EC" id="6.1.1.9"/>
    </reaction>
</comment>
<gene>
    <name evidence="14" type="ORF">METZ01_LOCUS154215</name>
</gene>
<dbReference type="SUPFAM" id="SSF52374">
    <property type="entry name" value="Nucleotidylyl transferase"/>
    <property type="match status" value="1"/>
</dbReference>
<feature type="domain" description="Valyl-tRNA synthetase tRNA-binding arm" evidence="13">
    <location>
        <begin position="334"/>
        <end position="397"/>
    </location>
</feature>
<dbReference type="InterPro" id="IPR013155">
    <property type="entry name" value="M/V/L/I-tRNA-synth_anticd-bd"/>
</dbReference>
<evidence type="ECO:0000256" key="3">
    <source>
        <dbReference type="ARBA" id="ARBA00022741"/>
    </source>
</evidence>
<evidence type="ECO:0000259" key="13">
    <source>
        <dbReference type="Pfam" id="PF10458"/>
    </source>
</evidence>
<feature type="non-terminal residue" evidence="14">
    <location>
        <position position="1"/>
    </location>
</feature>
<feature type="domain" description="Methionyl/Valyl/Leucyl/Isoleucyl-tRNA synthetase anticodon-binding" evidence="12">
    <location>
        <begin position="125"/>
        <end position="274"/>
    </location>
</feature>
<keyword evidence="6 10" id="KW-0175">Coiled coil</keyword>
<dbReference type="InterPro" id="IPR037118">
    <property type="entry name" value="Val-tRNA_synth_C_sf"/>
</dbReference>
<evidence type="ECO:0000256" key="7">
    <source>
        <dbReference type="ARBA" id="ARBA00023146"/>
    </source>
</evidence>
<reference evidence="14" key="1">
    <citation type="submission" date="2018-05" db="EMBL/GenBank/DDBJ databases">
        <authorList>
            <person name="Lanie J.A."/>
            <person name="Ng W.-L."/>
            <person name="Kazmierczak K.M."/>
            <person name="Andrzejewski T.M."/>
            <person name="Davidsen T.M."/>
            <person name="Wayne K.J."/>
            <person name="Tettelin H."/>
            <person name="Glass J.I."/>
            <person name="Rusch D."/>
            <person name="Podicherti R."/>
            <person name="Tsui H.-C.T."/>
            <person name="Winkler M.E."/>
        </authorList>
    </citation>
    <scope>NUCLEOTIDE SEQUENCE</scope>
</reference>
<evidence type="ECO:0000256" key="1">
    <source>
        <dbReference type="ARBA" id="ARBA00013169"/>
    </source>
</evidence>
<keyword evidence="2" id="KW-0436">Ligase</keyword>
<dbReference type="GO" id="GO:0005829">
    <property type="term" value="C:cytosol"/>
    <property type="evidence" value="ECO:0007669"/>
    <property type="project" value="TreeGrafter"/>
</dbReference>
<evidence type="ECO:0000256" key="10">
    <source>
        <dbReference type="SAM" id="Coils"/>
    </source>
</evidence>
<evidence type="ECO:0000259" key="11">
    <source>
        <dbReference type="Pfam" id="PF00133"/>
    </source>
</evidence>
<feature type="coiled-coil region" evidence="10">
    <location>
        <begin position="339"/>
        <end position="394"/>
    </location>
</feature>
<dbReference type="InterPro" id="IPR002303">
    <property type="entry name" value="Valyl-tRNA_ligase"/>
</dbReference>
<dbReference type="InterPro" id="IPR009080">
    <property type="entry name" value="tRNAsynth_Ia_anticodon-bd"/>
</dbReference>
<dbReference type="AlphaFoldDB" id="A0A382AJC9"/>
<evidence type="ECO:0000256" key="6">
    <source>
        <dbReference type="ARBA" id="ARBA00023054"/>
    </source>
</evidence>
<dbReference type="Pfam" id="PF10458">
    <property type="entry name" value="Val_tRNA-synt_C"/>
    <property type="match status" value="1"/>
</dbReference>
<dbReference type="Gene3D" id="3.40.50.620">
    <property type="entry name" value="HUPs"/>
    <property type="match status" value="1"/>
</dbReference>
<keyword evidence="7" id="KW-0030">Aminoacyl-tRNA synthetase</keyword>
<dbReference type="GO" id="GO:0005524">
    <property type="term" value="F:ATP binding"/>
    <property type="evidence" value="ECO:0007669"/>
    <property type="project" value="UniProtKB-KW"/>
</dbReference>
<evidence type="ECO:0000256" key="8">
    <source>
        <dbReference type="ARBA" id="ARBA00029936"/>
    </source>
</evidence>
<dbReference type="Pfam" id="PF00133">
    <property type="entry name" value="tRNA-synt_1"/>
    <property type="match status" value="1"/>
</dbReference>
<evidence type="ECO:0000256" key="9">
    <source>
        <dbReference type="ARBA" id="ARBA00047552"/>
    </source>
</evidence>
<evidence type="ECO:0000256" key="4">
    <source>
        <dbReference type="ARBA" id="ARBA00022840"/>
    </source>
</evidence>
<evidence type="ECO:0000256" key="2">
    <source>
        <dbReference type="ARBA" id="ARBA00022598"/>
    </source>
</evidence>
<evidence type="ECO:0000313" key="14">
    <source>
        <dbReference type="EMBL" id="SVB01361.1"/>
    </source>
</evidence>
<feature type="domain" description="Aminoacyl-tRNA synthetase class Ia" evidence="11">
    <location>
        <begin position="1"/>
        <end position="80"/>
    </location>
</feature>
<dbReference type="CDD" id="cd07962">
    <property type="entry name" value="Anticodon_Ia_Val"/>
    <property type="match status" value="1"/>
</dbReference>
<dbReference type="GO" id="GO:0004832">
    <property type="term" value="F:valine-tRNA ligase activity"/>
    <property type="evidence" value="ECO:0007669"/>
    <property type="project" value="UniProtKB-EC"/>
</dbReference>
<dbReference type="SUPFAM" id="SSF46589">
    <property type="entry name" value="tRNA-binding arm"/>
    <property type="match status" value="1"/>
</dbReference>
<proteinExistence type="predicted"/>
<protein>
    <recommendedName>
        <fullName evidence="1">valine--tRNA ligase</fullName>
        <ecNumber evidence="1">6.1.1.9</ecNumber>
    </recommendedName>
    <alternativeName>
        <fullName evidence="8">Valyl-tRNA synthetase</fullName>
    </alternativeName>
</protein>
<dbReference type="InterPro" id="IPR019499">
    <property type="entry name" value="Val-tRNA_synth_tRNA-bd"/>
</dbReference>
<accession>A0A382AJC9</accession>
<keyword evidence="4" id="KW-0067">ATP-binding</keyword>
<keyword evidence="3" id="KW-0547">Nucleotide-binding</keyword>
<name>A0A382AJC9_9ZZZZ</name>
<dbReference type="Gene3D" id="1.10.287.380">
    <property type="entry name" value="Valyl-tRNA synthetase, C-terminal domain"/>
    <property type="match status" value="1"/>
</dbReference>
<dbReference type="PANTHER" id="PTHR11946:SF93">
    <property type="entry name" value="VALINE--TRNA LIGASE, CHLOROPLASTIC_MITOCHONDRIAL 2"/>
    <property type="match status" value="1"/>
</dbReference>
<dbReference type="InterPro" id="IPR014729">
    <property type="entry name" value="Rossmann-like_a/b/a_fold"/>
</dbReference>
<dbReference type="InterPro" id="IPR002300">
    <property type="entry name" value="aa-tRNA-synth_Ia"/>
</dbReference>
<sequence>GYDILFFWVARMIMLGIENMGNSPFHTVYLHGLVLDPEGIKMSKTKGNVLDPLELIDEYGADAIRFALTTGTAAGNNVRMSEGRLESSRNFANKLWNSARFVLTVIEREGVRDNWMNPDVTHLHDRWIISRLNTVTAEVNRHMEAFQFGDAQKEIHDFLWNEYCDWFIELAKIRIASGSEGNPIPVLIFTLERTLRLLHPFMPFITEEIWGILCESVGTPDDWEEALIVSEYPVMREDFYDIQSEEEMNLLFELIGAIRNIRGELRIKQNTKLNASMISPEYYQLLEDHKEIILKLAGVDLSLSEAAQSNSNVNSVTLVTTGVTSYIDMGEGADMATEISRLEEEKEEISGHAISLEKRLSNPGFVGNAPDDVIEKERDRLKKALERVERLDGILSKFN</sequence>
<dbReference type="InterPro" id="IPR010978">
    <property type="entry name" value="tRNA-bd_arm"/>
</dbReference>
<dbReference type="InterPro" id="IPR033705">
    <property type="entry name" value="Anticodon_Ia_Val"/>
</dbReference>
<dbReference type="EC" id="6.1.1.9" evidence="1"/>
<organism evidence="14">
    <name type="scientific">marine metagenome</name>
    <dbReference type="NCBI Taxonomy" id="408172"/>
    <lineage>
        <taxon>unclassified sequences</taxon>
        <taxon>metagenomes</taxon>
        <taxon>ecological metagenomes</taxon>
    </lineage>
</organism>
<dbReference type="FunFam" id="1.10.730.10:FF:000014">
    <property type="entry name" value="Valine--tRNA ligase"/>
    <property type="match status" value="1"/>
</dbReference>
<keyword evidence="5" id="KW-0648">Protein biosynthesis</keyword>
<evidence type="ECO:0000259" key="12">
    <source>
        <dbReference type="Pfam" id="PF08264"/>
    </source>
</evidence>
<dbReference type="PANTHER" id="PTHR11946">
    <property type="entry name" value="VALYL-TRNA SYNTHETASES"/>
    <property type="match status" value="1"/>
</dbReference>
<dbReference type="SUPFAM" id="SSF47323">
    <property type="entry name" value="Anticodon-binding domain of a subclass of class I aminoacyl-tRNA synthetases"/>
    <property type="match status" value="1"/>
</dbReference>
<dbReference type="GO" id="GO:0006438">
    <property type="term" value="P:valyl-tRNA aminoacylation"/>
    <property type="evidence" value="ECO:0007669"/>
    <property type="project" value="InterPro"/>
</dbReference>
<dbReference type="Pfam" id="PF08264">
    <property type="entry name" value="Anticodon_1"/>
    <property type="match status" value="1"/>
</dbReference>
<evidence type="ECO:0000256" key="5">
    <source>
        <dbReference type="ARBA" id="ARBA00022917"/>
    </source>
</evidence>
<dbReference type="EMBL" id="UINC01025563">
    <property type="protein sequence ID" value="SVB01361.1"/>
    <property type="molecule type" value="Genomic_DNA"/>
</dbReference>